<keyword evidence="3" id="KW-1185">Reference proteome</keyword>
<dbReference type="SUPFAM" id="SSF54427">
    <property type="entry name" value="NTF2-like"/>
    <property type="match status" value="1"/>
</dbReference>
<dbReference type="InterPro" id="IPR032710">
    <property type="entry name" value="NTF2-like_dom_sf"/>
</dbReference>
<dbReference type="InterPro" id="IPR037401">
    <property type="entry name" value="SnoaL-like"/>
</dbReference>
<dbReference type="AlphaFoldDB" id="W0RQ54"/>
<dbReference type="HOGENOM" id="CLU_161197_0_0_0"/>
<sequence>MAPPDPHRAVIDRYLAAYNGFNVPGMLEVLHPEVEFRNLAGGEVTAEAHGRAEFRALAERAVTLFRSRRQAVRGYRAEGERAWITVEYEGVLAADLGPELRAGDTLRLTGRSTFVFRDGLIAELVDES</sequence>
<evidence type="ECO:0000313" key="3">
    <source>
        <dbReference type="Proteomes" id="UP000019151"/>
    </source>
</evidence>
<organism evidence="2 3">
    <name type="scientific">Gemmatirosa kalamazoonensis</name>
    <dbReference type="NCBI Taxonomy" id="861299"/>
    <lineage>
        <taxon>Bacteria</taxon>
        <taxon>Pseudomonadati</taxon>
        <taxon>Gemmatimonadota</taxon>
        <taxon>Gemmatimonadia</taxon>
        <taxon>Gemmatimonadales</taxon>
        <taxon>Gemmatimonadaceae</taxon>
        <taxon>Gemmatirosa</taxon>
    </lineage>
</organism>
<dbReference type="Pfam" id="PF12680">
    <property type="entry name" value="SnoaL_2"/>
    <property type="match status" value="1"/>
</dbReference>
<dbReference type="InParanoid" id="W0RQ54"/>
<dbReference type="RefSeq" id="WP_025414163.1">
    <property type="nucleotide sequence ID" value="NZ_CP007129.1"/>
</dbReference>
<protein>
    <recommendedName>
        <fullName evidence="1">SnoaL-like domain-containing protein</fullName>
    </recommendedName>
</protein>
<keyword evidence="2" id="KW-0614">Plasmid</keyword>
<dbReference type="Proteomes" id="UP000019151">
    <property type="component" value="Plasmid 1"/>
</dbReference>
<geneLocation type="plasmid" evidence="2 3">
    <name>1</name>
</geneLocation>
<dbReference type="Gene3D" id="3.10.450.50">
    <property type="match status" value="1"/>
</dbReference>
<dbReference type="KEGG" id="gba:J421_5301"/>
<dbReference type="OrthoDB" id="582835at2"/>
<reference evidence="2 3" key="1">
    <citation type="journal article" date="2014" name="Genome Announc.">
        <title>Genome Sequence and Methylome of Soil Bacterium Gemmatirosa kalamazoonensis KBS708T, a Member of the Rarely Cultivated Gemmatimonadetes Phylum.</title>
        <authorList>
            <person name="Debruyn J.M."/>
            <person name="Radosevich M."/>
            <person name="Wommack K.E."/>
            <person name="Polson S.W."/>
            <person name="Hauser L.J."/>
            <person name="Fawaz M.N."/>
            <person name="Korlach J."/>
            <person name="Tsai Y.C."/>
        </authorList>
    </citation>
    <scope>NUCLEOTIDE SEQUENCE [LARGE SCALE GENOMIC DNA]</scope>
    <source>
        <strain evidence="2 3">KBS708</strain>
        <plasmid evidence="3">Plasmid 1</plasmid>
    </source>
</reference>
<dbReference type="EMBL" id="CP007129">
    <property type="protein sequence ID" value="AHG92836.1"/>
    <property type="molecule type" value="Genomic_DNA"/>
</dbReference>
<evidence type="ECO:0000313" key="2">
    <source>
        <dbReference type="EMBL" id="AHG92836.1"/>
    </source>
</evidence>
<name>W0RQ54_9BACT</name>
<evidence type="ECO:0000259" key="1">
    <source>
        <dbReference type="Pfam" id="PF12680"/>
    </source>
</evidence>
<feature type="domain" description="SnoaL-like" evidence="1">
    <location>
        <begin position="12"/>
        <end position="123"/>
    </location>
</feature>
<accession>W0RQ54</accession>
<gene>
    <name evidence="2" type="ORF">J421_5301</name>
</gene>
<proteinExistence type="predicted"/>